<evidence type="ECO:0000313" key="2">
    <source>
        <dbReference type="Proteomes" id="UP000244178"/>
    </source>
</evidence>
<evidence type="ECO:0000313" key="1">
    <source>
        <dbReference type="EMBL" id="PUA45168.1"/>
    </source>
</evidence>
<protein>
    <submittedName>
        <fullName evidence="1">Class I SAM-dependent methyltransferase</fullName>
    </submittedName>
</protein>
<name>A0A2T6GLY1_9PSED</name>
<dbReference type="EMBL" id="PYJM01000002">
    <property type="protein sequence ID" value="PUA45168.1"/>
    <property type="molecule type" value="Genomic_DNA"/>
</dbReference>
<dbReference type="Gene3D" id="3.40.50.150">
    <property type="entry name" value="Vaccinia Virus protein VP39"/>
    <property type="match status" value="1"/>
</dbReference>
<sequence length="333" mass="37266">MPERFHDWGLAADAGQCRVCGSSAAQRYFWPEVYAHSGQALMRCGYCATVYLAPGFSAAGLLRFYSGPYRRLFPAEIPWRSTVRFFAWRGDADVARKRFALIDANLPPQGQLFEMGAGFGAFLGQAAQQRPDLQLSASEPDTAQRQALLGQASVRFVESLATLPEQSLDAVVAFHVLEHLIDPRGFLEHAAQRLRDGGRLWLEVPDLMSDWQTRLFVHPAHLSYFCADSLRRLAEAAGLQVLYCGAHPVGALEGTLWLEALRPTTPVSQPVAPAAQQQVDAVDQWISRVGWGYRDRIKALLKAMAMRVLGAGLLGEWQRWRQHRRHCAEQVRR</sequence>
<dbReference type="Proteomes" id="UP000244178">
    <property type="component" value="Unassembled WGS sequence"/>
</dbReference>
<organism evidence="1 2">
    <name type="scientific">Pseudomonas protegens</name>
    <dbReference type="NCBI Taxonomy" id="380021"/>
    <lineage>
        <taxon>Bacteria</taxon>
        <taxon>Pseudomonadati</taxon>
        <taxon>Pseudomonadota</taxon>
        <taxon>Gammaproteobacteria</taxon>
        <taxon>Pseudomonadales</taxon>
        <taxon>Pseudomonadaceae</taxon>
        <taxon>Pseudomonas</taxon>
    </lineage>
</organism>
<dbReference type="PANTHER" id="PTHR43861">
    <property type="entry name" value="TRANS-ACONITATE 2-METHYLTRANSFERASE-RELATED"/>
    <property type="match status" value="1"/>
</dbReference>
<dbReference type="SUPFAM" id="SSF53335">
    <property type="entry name" value="S-adenosyl-L-methionine-dependent methyltransferases"/>
    <property type="match status" value="1"/>
</dbReference>
<dbReference type="AlphaFoldDB" id="A0A2T6GLY1"/>
<reference evidence="1 2" key="1">
    <citation type="submission" date="2018-03" db="EMBL/GenBank/DDBJ databases">
        <title>Draft genome sequence of the plant growth promoting rhizobacterium Pseudomonas protegens strain BNJ-SS-45 isolated from wheat (Triticum aestivum) rhizosphere.</title>
        <authorList>
            <person name="Bajpai A."/>
            <person name="Shende K."/>
            <person name="Meena N."/>
            <person name="Upadhyayula S.R."/>
            <person name="Suravajhala P."/>
            <person name="Medicherla K.M."/>
            <person name="Johri B.N."/>
        </authorList>
    </citation>
    <scope>NUCLEOTIDE SEQUENCE [LARGE SCALE GENOMIC DNA]</scope>
    <source>
        <strain evidence="1 2">BNJ-SS-45</strain>
    </source>
</reference>
<keyword evidence="1" id="KW-0808">Transferase</keyword>
<keyword evidence="1" id="KW-0489">Methyltransferase</keyword>
<comment type="caution">
    <text evidence="1">The sequence shown here is derived from an EMBL/GenBank/DDBJ whole genome shotgun (WGS) entry which is preliminary data.</text>
</comment>
<dbReference type="RefSeq" id="WP_060842447.1">
    <property type="nucleotide sequence ID" value="NZ_PYJM01000002.1"/>
</dbReference>
<dbReference type="GO" id="GO:0008168">
    <property type="term" value="F:methyltransferase activity"/>
    <property type="evidence" value="ECO:0007669"/>
    <property type="project" value="UniProtKB-KW"/>
</dbReference>
<gene>
    <name evidence="1" type="ORF">C5U62_06625</name>
</gene>
<dbReference type="InterPro" id="IPR029063">
    <property type="entry name" value="SAM-dependent_MTases_sf"/>
</dbReference>
<dbReference type="CDD" id="cd02440">
    <property type="entry name" value="AdoMet_MTases"/>
    <property type="match status" value="1"/>
</dbReference>
<accession>A0A2T6GLY1</accession>
<proteinExistence type="predicted"/>
<dbReference type="GO" id="GO:0032259">
    <property type="term" value="P:methylation"/>
    <property type="evidence" value="ECO:0007669"/>
    <property type="project" value="UniProtKB-KW"/>
</dbReference>
<dbReference type="Pfam" id="PF13489">
    <property type="entry name" value="Methyltransf_23"/>
    <property type="match status" value="1"/>
</dbReference>